<proteinExistence type="predicted"/>
<dbReference type="OrthoDB" id="884670at2"/>
<protein>
    <submittedName>
        <fullName evidence="1">Uncharacterized protein</fullName>
    </submittedName>
</protein>
<evidence type="ECO:0000313" key="1">
    <source>
        <dbReference type="EMBL" id="AWW31835.1"/>
    </source>
</evidence>
<dbReference type="Proteomes" id="UP000248688">
    <property type="component" value="Chromosome"/>
</dbReference>
<dbReference type="KEGG" id="est:DN752_17800"/>
<dbReference type="AlphaFoldDB" id="A0A2Z4ILM5"/>
<sequence length="112" mass="12857">MMNGKGIIRLKDALKLMDRLDHKGNPIPFTIQFYTADRRRNEGGMKKEIKGGILSKHNKSLPLYKRNVDGFGSSKSPRHHYNATRNIQAPEGSITKVHIRLIKQFNGMEIVW</sequence>
<name>A0A2Z4ILM5_9BACT</name>
<accession>A0A2Z4ILM5</accession>
<dbReference type="RefSeq" id="WP_112785208.1">
    <property type="nucleotide sequence ID" value="NZ_CP030041.1"/>
</dbReference>
<gene>
    <name evidence="1" type="ORF">DN752_17800</name>
</gene>
<reference evidence="1 2" key="1">
    <citation type="submission" date="2018-06" db="EMBL/GenBank/DDBJ databases">
        <title>Echinicola strongylocentroti sp. nov., isolated from a sea urchin Strongylocentrotus intermedius.</title>
        <authorList>
            <person name="Bae S.S."/>
        </authorList>
    </citation>
    <scope>NUCLEOTIDE SEQUENCE [LARGE SCALE GENOMIC DNA]</scope>
    <source>
        <strain evidence="1 2">MEBiC08714</strain>
    </source>
</reference>
<keyword evidence="2" id="KW-1185">Reference proteome</keyword>
<dbReference type="EMBL" id="CP030041">
    <property type="protein sequence ID" value="AWW31835.1"/>
    <property type="molecule type" value="Genomic_DNA"/>
</dbReference>
<organism evidence="1 2">
    <name type="scientific">Echinicola strongylocentroti</name>
    <dbReference type="NCBI Taxonomy" id="1795355"/>
    <lineage>
        <taxon>Bacteria</taxon>
        <taxon>Pseudomonadati</taxon>
        <taxon>Bacteroidota</taxon>
        <taxon>Cytophagia</taxon>
        <taxon>Cytophagales</taxon>
        <taxon>Cyclobacteriaceae</taxon>
        <taxon>Echinicola</taxon>
    </lineage>
</organism>
<evidence type="ECO:0000313" key="2">
    <source>
        <dbReference type="Proteomes" id="UP000248688"/>
    </source>
</evidence>